<proteinExistence type="predicted"/>
<evidence type="ECO:0000259" key="8">
    <source>
        <dbReference type="Pfam" id="PF02706"/>
    </source>
</evidence>
<sequence>MPADYELTLSDYLSIMRRRAPYLIGIFVVALVIAIVVAFIIPPTYRAAGTIMVESQQVPDGVVPTSIRSSLDQRINVIKQRVMTRDGLLQIINKYNLFRDSASTQSTTELIEKMRNRVVVETLSSDDAHTNQQGLPTIAFTISFEDQHPDVALHVTSDLVNLFLDWNIKLRTEGAAETTQFLSDESNKLKAEVDRLEEKISAYKKHNSDNLPEQLNLRETMLARAENDLYAVDRDIRSGNEELRSLEAELSAAKHGMSDNPSQTLPALKAEYTKLSAIYTESHPDIRALKRKIDALEQGSETSESKNISDNVTSLAEFKLQAKIDAVNARLESLAQQKKMLKEKIGENEHAMELTPRVAQGLDVLIRDRDSAQRKFDELLNKKMNAQIAQNLESENKSERFTLLEPPVLPEKPYKPNRMKILAIGIFLALASSAGAVMLLESIDKRIRGVEAFTHVLGYRPLAVIPFLYTDEEVTHKERTRIRAIFSSIWPRLKLK</sequence>
<reference evidence="9" key="1">
    <citation type="submission" date="2016-10" db="EMBL/GenBank/DDBJ databases">
        <title>Sequence of Gallionella enrichment culture.</title>
        <authorList>
            <person name="Poehlein A."/>
            <person name="Muehling M."/>
            <person name="Daniel R."/>
        </authorList>
    </citation>
    <scope>NUCLEOTIDE SEQUENCE</scope>
</reference>
<feature type="coiled-coil region" evidence="6">
    <location>
        <begin position="179"/>
        <end position="206"/>
    </location>
</feature>
<keyword evidence="9" id="KW-0418">Kinase</keyword>
<evidence type="ECO:0000256" key="3">
    <source>
        <dbReference type="ARBA" id="ARBA00022692"/>
    </source>
</evidence>
<feature type="transmembrane region" description="Helical" evidence="7">
    <location>
        <begin position="20"/>
        <end position="41"/>
    </location>
</feature>
<protein>
    <submittedName>
        <fullName evidence="9">Cryptic autophosphorylating protein tyrosine kinase Etk</fullName>
    </submittedName>
</protein>
<dbReference type="Pfam" id="PF02706">
    <property type="entry name" value="Wzz"/>
    <property type="match status" value="1"/>
</dbReference>
<evidence type="ECO:0000256" key="5">
    <source>
        <dbReference type="ARBA" id="ARBA00023136"/>
    </source>
</evidence>
<accession>A0A1J5S6W2</accession>
<comment type="subcellular location">
    <subcellularLocation>
        <location evidence="1">Cell membrane</location>
        <topology evidence="1">Multi-pass membrane protein</topology>
    </subcellularLocation>
</comment>
<evidence type="ECO:0000256" key="7">
    <source>
        <dbReference type="SAM" id="Phobius"/>
    </source>
</evidence>
<dbReference type="EMBL" id="MLJW01000100">
    <property type="protein sequence ID" value="OIQ99972.1"/>
    <property type="molecule type" value="Genomic_DNA"/>
</dbReference>
<dbReference type="GO" id="GO:0005886">
    <property type="term" value="C:plasma membrane"/>
    <property type="evidence" value="ECO:0007669"/>
    <property type="project" value="UniProtKB-SubCell"/>
</dbReference>
<evidence type="ECO:0000256" key="4">
    <source>
        <dbReference type="ARBA" id="ARBA00022989"/>
    </source>
</evidence>
<gene>
    <name evidence="9" type="ORF">GALL_179880</name>
</gene>
<feature type="domain" description="Polysaccharide chain length determinant N-terminal" evidence="8">
    <location>
        <begin position="6"/>
        <end position="62"/>
    </location>
</feature>
<keyword evidence="4 7" id="KW-1133">Transmembrane helix</keyword>
<evidence type="ECO:0000256" key="1">
    <source>
        <dbReference type="ARBA" id="ARBA00004651"/>
    </source>
</evidence>
<feature type="coiled-coil region" evidence="6">
    <location>
        <begin position="286"/>
        <end position="389"/>
    </location>
</feature>
<evidence type="ECO:0000256" key="2">
    <source>
        <dbReference type="ARBA" id="ARBA00022475"/>
    </source>
</evidence>
<keyword evidence="3 7" id="KW-0812">Transmembrane</keyword>
<keyword evidence="5 7" id="KW-0472">Membrane</keyword>
<keyword evidence="9" id="KW-0808">Transferase</keyword>
<feature type="transmembrane region" description="Helical" evidence="7">
    <location>
        <begin position="421"/>
        <end position="440"/>
    </location>
</feature>
<keyword evidence="6" id="KW-0175">Coiled coil</keyword>
<dbReference type="PANTHER" id="PTHR32309">
    <property type="entry name" value="TYROSINE-PROTEIN KINASE"/>
    <property type="match status" value="1"/>
</dbReference>
<dbReference type="InterPro" id="IPR050445">
    <property type="entry name" value="Bact_polysacc_biosynth/exp"/>
</dbReference>
<dbReference type="PANTHER" id="PTHR32309:SF13">
    <property type="entry name" value="FERRIC ENTEROBACTIN TRANSPORT PROTEIN FEPE"/>
    <property type="match status" value="1"/>
</dbReference>
<comment type="caution">
    <text evidence="9">The sequence shown here is derived from an EMBL/GenBank/DDBJ whole genome shotgun (WGS) entry which is preliminary data.</text>
</comment>
<evidence type="ECO:0000256" key="6">
    <source>
        <dbReference type="SAM" id="Coils"/>
    </source>
</evidence>
<dbReference type="InterPro" id="IPR003856">
    <property type="entry name" value="LPS_length_determ_N"/>
</dbReference>
<dbReference type="GO" id="GO:0004713">
    <property type="term" value="F:protein tyrosine kinase activity"/>
    <property type="evidence" value="ECO:0007669"/>
    <property type="project" value="TreeGrafter"/>
</dbReference>
<organism evidence="9">
    <name type="scientific">mine drainage metagenome</name>
    <dbReference type="NCBI Taxonomy" id="410659"/>
    <lineage>
        <taxon>unclassified sequences</taxon>
        <taxon>metagenomes</taxon>
        <taxon>ecological metagenomes</taxon>
    </lineage>
</organism>
<evidence type="ECO:0000313" key="9">
    <source>
        <dbReference type="EMBL" id="OIQ99972.1"/>
    </source>
</evidence>
<name>A0A1J5S6W2_9ZZZZ</name>
<dbReference type="AlphaFoldDB" id="A0A1J5S6W2"/>
<keyword evidence="2" id="KW-1003">Cell membrane</keyword>